<dbReference type="EMBL" id="MQWD01000001">
    <property type="protein sequence ID" value="PAP75335.1"/>
    <property type="molecule type" value="Genomic_DNA"/>
</dbReference>
<keyword evidence="1" id="KW-0732">Signal</keyword>
<dbReference type="InterPro" id="IPR011041">
    <property type="entry name" value="Quinoprot_gluc/sorb_DH_b-prop"/>
</dbReference>
<accession>A0A271IX90</accession>
<comment type="caution">
    <text evidence="3">The sequence shown here is derived from an EMBL/GenBank/DDBJ whole genome shotgun (WGS) entry which is preliminary data.</text>
</comment>
<dbReference type="AlphaFoldDB" id="A0A271IX90"/>
<evidence type="ECO:0000313" key="4">
    <source>
        <dbReference type="Proteomes" id="UP000216339"/>
    </source>
</evidence>
<dbReference type="PANTHER" id="PTHR19328:SF75">
    <property type="entry name" value="ALDOSE SUGAR DEHYDROGENASE YLII"/>
    <property type="match status" value="1"/>
</dbReference>
<dbReference type="PANTHER" id="PTHR19328">
    <property type="entry name" value="HEDGEHOG-INTERACTING PROTEIN"/>
    <property type="match status" value="1"/>
</dbReference>
<dbReference type="Pfam" id="PF07995">
    <property type="entry name" value="GSDH"/>
    <property type="match status" value="1"/>
</dbReference>
<dbReference type="OrthoDB" id="9770043at2"/>
<gene>
    <name evidence="3" type="ORF">BSZ37_02180</name>
</gene>
<dbReference type="Gene3D" id="2.120.10.30">
    <property type="entry name" value="TolB, C-terminal domain"/>
    <property type="match status" value="1"/>
</dbReference>
<dbReference type="PROSITE" id="PS51257">
    <property type="entry name" value="PROKAR_LIPOPROTEIN"/>
    <property type="match status" value="1"/>
</dbReference>
<dbReference type="SUPFAM" id="SSF50952">
    <property type="entry name" value="Soluble quinoprotein glucose dehydrogenase"/>
    <property type="match status" value="1"/>
</dbReference>
<name>A0A271IX90_9BACT</name>
<keyword evidence="4" id="KW-1185">Reference proteome</keyword>
<dbReference type="Proteomes" id="UP000216339">
    <property type="component" value="Unassembled WGS sequence"/>
</dbReference>
<dbReference type="InterPro" id="IPR011042">
    <property type="entry name" value="6-blade_b-propeller_TolB-like"/>
</dbReference>
<feature type="signal peptide" evidence="1">
    <location>
        <begin position="1"/>
        <end position="19"/>
    </location>
</feature>
<sequence>MPRVLLLAAALFVTVGACAQPEPAPPASAAASADPETTVETEAGTLGVYEVASGLDHPWGIAFLPDGRALVTERAGRLHLLGDGTLDVVAGTPEVADDGQGGLLDVALDPDFETNQLVYLTYAKPGPSGGAATAVGRGRLDGGALVGFEDLWVQAPFERGGRHFGSRIAFAPDGMLLVSSGDRGQEDPAQDLGNTVGTIVRLNRDGSVPDDNPFVGQDGAEPEIWAYGIRNAQSLAVHPTTGEIWEAEFGPRGGDELNLIERGANYGWPLVSSGSEYSGASIPDPSTRPDLTVAVRDWSPVISPSGMLFYTSSTIPAWTGSLMLGSLGRQGIVRLELDGDMVTHEETVELGVRIRDVEQGPDGAVYVLTDDGNGAVWRLAPLPAE</sequence>
<organism evidence="3 4">
    <name type="scientific">Rubrivirga marina</name>
    <dbReference type="NCBI Taxonomy" id="1196024"/>
    <lineage>
        <taxon>Bacteria</taxon>
        <taxon>Pseudomonadati</taxon>
        <taxon>Rhodothermota</taxon>
        <taxon>Rhodothermia</taxon>
        <taxon>Rhodothermales</taxon>
        <taxon>Rubricoccaceae</taxon>
        <taxon>Rubrivirga</taxon>
    </lineage>
</organism>
<evidence type="ECO:0000256" key="1">
    <source>
        <dbReference type="SAM" id="SignalP"/>
    </source>
</evidence>
<dbReference type="InterPro" id="IPR012938">
    <property type="entry name" value="Glc/Sorbosone_DH"/>
</dbReference>
<evidence type="ECO:0000313" key="3">
    <source>
        <dbReference type="EMBL" id="PAP75335.1"/>
    </source>
</evidence>
<proteinExistence type="predicted"/>
<feature type="chain" id="PRO_5013193544" description="Glucose/Sorbosone dehydrogenase domain-containing protein" evidence="1">
    <location>
        <begin position="20"/>
        <end position="385"/>
    </location>
</feature>
<protein>
    <recommendedName>
        <fullName evidence="2">Glucose/Sorbosone dehydrogenase domain-containing protein</fullName>
    </recommendedName>
</protein>
<evidence type="ECO:0000259" key="2">
    <source>
        <dbReference type="Pfam" id="PF07995"/>
    </source>
</evidence>
<reference evidence="3 4" key="1">
    <citation type="submission" date="2016-11" db="EMBL/GenBank/DDBJ databases">
        <title>Study of marine rhodopsin-containing bacteria.</title>
        <authorList>
            <person name="Yoshizawa S."/>
            <person name="Kumagai Y."/>
            <person name="Kogure K."/>
        </authorList>
    </citation>
    <scope>NUCLEOTIDE SEQUENCE [LARGE SCALE GENOMIC DNA]</scope>
    <source>
        <strain evidence="3 4">SAORIC-28</strain>
    </source>
</reference>
<dbReference type="RefSeq" id="WP_095508970.1">
    <property type="nucleotide sequence ID" value="NZ_MQWD01000001.1"/>
</dbReference>
<feature type="domain" description="Glucose/Sorbosone dehydrogenase" evidence="2">
    <location>
        <begin position="55"/>
        <end position="378"/>
    </location>
</feature>